<keyword evidence="1" id="KW-0175">Coiled coil</keyword>
<dbReference type="PANTHER" id="PTHR32182">
    <property type="entry name" value="DNA REPLICATION AND REPAIR PROTEIN RECF"/>
    <property type="match status" value="1"/>
</dbReference>
<dbReference type="AlphaFoldDB" id="A0A081PRF5"/>
<dbReference type="SUPFAM" id="SSF52540">
    <property type="entry name" value="P-loop containing nucleoside triphosphate hydrolases"/>
    <property type="match status" value="1"/>
</dbReference>
<dbReference type="Gene3D" id="3.40.50.300">
    <property type="entry name" value="P-loop containing nucleotide triphosphate hydrolases"/>
    <property type="match status" value="1"/>
</dbReference>
<name>A0A081PRF5_STRMT</name>
<dbReference type="PANTHER" id="PTHR32182:SF22">
    <property type="entry name" value="ATP-DEPENDENT ENDONUCLEASE, OLD FAMILY-RELATED"/>
    <property type="match status" value="1"/>
</dbReference>
<evidence type="ECO:0000313" key="3">
    <source>
        <dbReference type="EMBL" id="KEQ33278.1"/>
    </source>
</evidence>
<feature type="domain" description="ATPase AAA-type core" evidence="2">
    <location>
        <begin position="574"/>
        <end position="688"/>
    </location>
</feature>
<dbReference type="Pfam" id="PF13304">
    <property type="entry name" value="AAA_21"/>
    <property type="match status" value="1"/>
</dbReference>
<feature type="coiled-coil region" evidence="1">
    <location>
        <begin position="380"/>
        <end position="407"/>
    </location>
</feature>
<organism evidence="3 4">
    <name type="scientific">Streptococcus mitis</name>
    <dbReference type="NCBI Taxonomy" id="28037"/>
    <lineage>
        <taxon>Bacteria</taxon>
        <taxon>Bacillati</taxon>
        <taxon>Bacillota</taxon>
        <taxon>Bacilli</taxon>
        <taxon>Lactobacillales</taxon>
        <taxon>Streptococcaceae</taxon>
        <taxon>Streptococcus</taxon>
        <taxon>Streptococcus mitis group</taxon>
    </lineage>
</organism>
<dbReference type="PATRIC" id="fig|28037.99.peg.1108"/>
<dbReference type="RefSeq" id="WP_033681908.1">
    <property type="nucleotide sequence ID" value="NZ_JPFT01000005.1"/>
</dbReference>
<sequence>MIENENFRLVSIIKKNDKNYDVLNFLPDIQIVYVEKSTFKVVRDLDYIKIPYTNAVNDLTIIVGENGIGKTRLLNDIVNRHSDRILIFKRGDDYFIDNSNVGEFALRTSDNDIYINLNYLSFPELPIIKLSNSIEIIVHSSEHDISTSRMLHEENLLAINKKDMNSQIKFILSSDNFDAVQDILSFSGKVISVNFNFNFNSSSSNQNIESYLDFIHTSIANSENYQDFIYDCYDDRLNYEEFLDSFDGYKFTEIDKDSYFEYLVEKFDNEEGIISDSYLKYLENRYDISSTDFSIDIEKKDKGRIDLFSFYSGRDLQSKFLSLLKGSLIHMYSYLESDRLAYNQDMVENFKVFHLFLHKVGSNYTKYLPEEFVFHVRDLINLMVDCLKEIQEELNIVEEEYFEENYEELEIVESSKGVIEDIKQGKLKESVLKNLIEKDSINEIMKSNLSVESHSILLCNLYKYFISDLLDSFSKIEQEKWISEFIKTTKELPSILQRDLMVCFSNLIEYSDIEYLKVFYYCSERYKLRKRTTEEVLDNLSIYISRDEVSHLKIIVEFIKSNKSNFEIFSDKYQDLNDLITALSYNYNFYINNFDFSQIQEILNSIEFSWNALSSGEYALLNLFGRLYSKSQTLNETADVIVLLDEVDLGLHPEWQRKWINSVLPIIGKIFKEKNIQIVMTTHSPVMLSDVFLENVIMLRRDGDSQRKVIDAEKDGIKTFGQNIYDLYRSSFFLDSTRGNFSNDRINVTIHTIYELLGDNPNKEKIREDFLQSLLLDKNKTEEEFKKILKKLINSIGETMIRKKLMFMYEKAFPNTIKINERIQQLEKELEELKKRI</sequence>
<dbReference type="Proteomes" id="UP000028093">
    <property type="component" value="Unassembled WGS sequence"/>
</dbReference>
<protein>
    <recommendedName>
        <fullName evidence="2">ATPase AAA-type core domain-containing protein</fullName>
    </recommendedName>
</protein>
<dbReference type="EMBL" id="JPFT01000005">
    <property type="protein sequence ID" value="KEQ33278.1"/>
    <property type="molecule type" value="Genomic_DNA"/>
</dbReference>
<accession>A0A081PRF5</accession>
<dbReference type="GO" id="GO:0016887">
    <property type="term" value="F:ATP hydrolysis activity"/>
    <property type="evidence" value="ECO:0007669"/>
    <property type="project" value="InterPro"/>
</dbReference>
<dbReference type="InterPro" id="IPR027417">
    <property type="entry name" value="P-loop_NTPase"/>
</dbReference>
<evidence type="ECO:0000259" key="2">
    <source>
        <dbReference type="Pfam" id="PF13304"/>
    </source>
</evidence>
<reference evidence="3 4" key="1">
    <citation type="submission" date="2014-05" db="EMBL/GenBank/DDBJ databases">
        <authorList>
            <person name="Daugherty S.C."/>
            <person name="Tallon L.J."/>
            <person name="Sadzewicz L."/>
            <person name="Kilian M."/>
            <person name="Tettelin H."/>
        </authorList>
    </citation>
    <scope>NUCLEOTIDE SEQUENCE [LARGE SCALE GENOMIC DNA]</scope>
    <source>
        <strain evidence="3 4">SK1126</strain>
    </source>
</reference>
<gene>
    <name evidence="3" type="ORF">SK1126_1183</name>
</gene>
<evidence type="ECO:0000313" key="4">
    <source>
        <dbReference type="Proteomes" id="UP000028093"/>
    </source>
</evidence>
<dbReference type="GO" id="GO:0005524">
    <property type="term" value="F:ATP binding"/>
    <property type="evidence" value="ECO:0007669"/>
    <property type="project" value="InterPro"/>
</dbReference>
<dbReference type="InterPro" id="IPR003959">
    <property type="entry name" value="ATPase_AAA_core"/>
</dbReference>
<evidence type="ECO:0000256" key="1">
    <source>
        <dbReference type="SAM" id="Coils"/>
    </source>
</evidence>
<proteinExistence type="predicted"/>
<dbReference type="GO" id="GO:0000731">
    <property type="term" value="P:DNA synthesis involved in DNA repair"/>
    <property type="evidence" value="ECO:0007669"/>
    <property type="project" value="TreeGrafter"/>
</dbReference>
<dbReference type="GO" id="GO:0006302">
    <property type="term" value="P:double-strand break repair"/>
    <property type="evidence" value="ECO:0007669"/>
    <property type="project" value="TreeGrafter"/>
</dbReference>
<comment type="caution">
    <text evidence="3">The sequence shown here is derived from an EMBL/GenBank/DDBJ whole genome shotgun (WGS) entry which is preliminary data.</text>
</comment>